<dbReference type="CDD" id="cd23668">
    <property type="entry name" value="GH55_beta13glucanase-like"/>
    <property type="match status" value="1"/>
</dbReference>
<evidence type="ECO:0000313" key="4">
    <source>
        <dbReference type="EMBL" id="KAK3057556.1"/>
    </source>
</evidence>
<dbReference type="PANTHER" id="PTHR33928">
    <property type="entry name" value="POLYGALACTURONASE QRT3"/>
    <property type="match status" value="1"/>
</dbReference>
<proteinExistence type="predicted"/>
<comment type="caution">
    <text evidence="4">The sequence shown here is derived from an EMBL/GenBank/DDBJ whole genome shotgun (WGS) entry which is preliminary data.</text>
</comment>
<evidence type="ECO:0000256" key="2">
    <source>
        <dbReference type="SAM" id="SignalP"/>
    </source>
</evidence>
<dbReference type="GO" id="GO:0004650">
    <property type="term" value="F:polygalacturonase activity"/>
    <property type="evidence" value="ECO:0007669"/>
    <property type="project" value="InterPro"/>
</dbReference>
<dbReference type="InterPro" id="IPR024535">
    <property type="entry name" value="RHGA/B-epi-like_pectate_lyase"/>
</dbReference>
<evidence type="ECO:0000259" key="3">
    <source>
        <dbReference type="Pfam" id="PF12708"/>
    </source>
</evidence>
<dbReference type="AlphaFoldDB" id="A0AAJ0LWD2"/>
<gene>
    <name evidence="4" type="ORF">LTR09_001740</name>
</gene>
<sequence length="808" mass="86746">MVSARSLTLLATALCASLSSARPAPQAAGAPTGPGGFWPNNVDHSKDTVWDPDAEGAPAANYQIFRNVQQYGAVGDGQTDDTAAINKAMSDGGRCGGGPDTPCDSTTVYPAIVYFPPGTYKVSKPIEMYYYTQMIGDATELPTLLASSDFVGFAVIDADPYAYLANGSAVNWFTNQNNFFRQVRNFVIDIRQWGGGLNGAGIHWQVAQATSLQNIVFELSSNPATTQSGIFMDNGSGGFMTDLTFNNGGSCAFLGSQQFTSRNMTFNNCKTAIYMNWNWGWTLTGMNINGGGVGLDMSVNPTNQSVGSVLLADSVITGTEYGVRFAYQNDSSNFYPTGGSLILDNVDMSGVKIAAVVDVNNATILEPGKVQSWASGNGYTPSRKGTQTPLIPKKQENAVAAPKKAPSLLDGDGNIFTQSRPQYETYTASSFLSAKQNGCAGDGSTDDTAAITNLLQQSASQNKVAYFEHGAYLVKDTILVPSGARMTGQIWPLILADGASFNNTSKPKPVFQVGKAGGEKGSFQISDFVFETLGPASGAIMIEWNMQSAQGESGMWDTHVRVGGSAGTDLQGPPGYGNCRKNPESNAIPYQCEGVFLMFHATKPSSGIYLENTWFWVADHDLDHETPQQISLYSARGALIQSQGPIWMWGTASEHSIFYQYQFDGAQAVFSGFMQSETPYMQPNPLAPAPFTVNAAYDDPNFGICGTTTGGSAVPCKDAWGLRIVNSRGVLIYGAGLYSFFNNYDQDCVGTHNCQQNMVRIQNSEVSMYTINTANSVTMIVNDDMGTVAGANNRNWFCDTISYYFTSH</sequence>
<organism evidence="4 5">
    <name type="scientific">Extremus antarcticus</name>
    <dbReference type="NCBI Taxonomy" id="702011"/>
    <lineage>
        <taxon>Eukaryota</taxon>
        <taxon>Fungi</taxon>
        <taxon>Dikarya</taxon>
        <taxon>Ascomycota</taxon>
        <taxon>Pezizomycotina</taxon>
        <taxon>Dothideomycetes</taxon>
        <taxon>Dothideomycetidae</taxon>
        <taxon>Mycosphaerellales</taxon>
        <taxon>Extremaceae</taxon>
        <taxon>Extremus</taxon>
    </lineage>
</organism>
<reference evidence="4" key="1">
    <citation type="submission" date="2023-04" db="EMBL/GenBank/DDBJ databases">
        <title>Black Yeasts Isolated from many extreme environments.</title>
        <authorList>
            <person name="Coleine C."/>
            <person name="Stajich J.E."/>
            <person name="Selbmann L."/>
        </authorList>
    </citation>
    <scope>NUCLEOTIDE SEQUENCE</scope>
    <source>
        <strain evidence="4">CCFEE 5312</strain>
    </source>
</reference>
<dbReference type="Pfam" id="PF12708">
    <property type="entry name" value="Pect-lyase_RHGA_epim"/>
    <property type="match status" value="2"/>
</dbReference>
<feature type="chain" id="PRO_5042585038" description="Rhamnogalacturonase A/B/Epimerase-like pectate lyase domain-containing protein" evidence="2">
    <location>
        <begin position="22"/>
        <end position="808"/>
    </location>
</feature>
<keyword evidence="2" id="KW-0732">Signal</keyword>
<dbReference type="EMBL" id="JAWDJX010000003">
    <property type="protein sequence ID" value="KAK3057556.1"/>
    <property type="molecule type" value="Genomic_DNA"/>
</dbReference>
<dbReference type="InterPro" id="IPR011050">
    <property type="entry name" value="Pectin_lyase_fold/virulence"/>
</dbReference>
<dbReference type="SUPFAM" id="SSF51126">
    <property type="entry name" value="Pectin lyase-like"/>
    <property type="match status" value="2"/>
</dbReference>
<keyword evidence="5" id="KW-1185">Reference proteome</keyword>
<feature type="region of interest" description="Disordered" evidence="1">
    <location>
        <begin position="23"/>
        <end position="42"/>
    </location>
</feature>
<accession>A0AAJ0LWD2</accession>
<protein>
    <recommendedName>
        <fullName evidence="3">Rhamnogalacturonase A/B/Epimerase-like pectate lyase domain-containing protein</fullName>
    </recommendedName>
</protein>
<feature type="signal peptide" evidence="2">
    <location>
        <begin position="1"/>
        <end position="21"/>
    </location>
</feature>
<dbReference type="Gene3D" id="2.160.20.10">
    <property type="entry name" value="Single-stranded right-handed beta-helix, Pectin lyase-like"/>
    <property type="match status" value="2"/>
</dbReference>
<dbReference type="InterPro" id="IPR012334">
    <property type="entry name" value="Pectin_lyas_fold"/>
</dbReference>
<name>A0AAJ0LWD2_9PEZI</name>
<dbReference type="Proteomes" id="UP001271007">
    <property type="component" value="Unassembled WGS sequence"/>
</dbReference>
<evidence type="ECO:0000313" key="5">
    <source>
        <dbReference type="Proteomes" id="UP001271007"/>
    </source>
</evidence>
<dbReference type="InterPro" id="IPR039279">
    <property type="entry name" value="QRT3-like"/>
</dbReference>
<evidence type="ECO:0000256" key="1">
    <source>
        <dbReference type="SAM" id="MobiDB-lite"/>
    </source>
</evidence>
<feature type="domain" description="Rhamnogalacturonase A/B/Epimerase-like pectate lyase" evidence="3">
    <location>
        <begin position="65"/>
        <end position="296"/>
    </location>
</feature>
<dbReference type="PANTHER" id="PTHR33928:SF2">
    <property type="entry name" value="PECTATE LYASE SUPERFAMILY PROTEIN DOMAIN-CONTAINING PROTEIN-RELATED"/>
    <property type="match status" value="1"/>
</dbReference>
<feature type="domain" description="Rhamnogalacturonase A/B/Epimerase-like pectate lyase" evidence="3">
    <location>
        <begin position="431"/>
        <end position="550"/>
    </location>
</feature>